<reference evidence="3" key="1">
    <citation type="submission" date="2015-12" db="EMBL/GenBank/DDBJ databases">
        <title>Update maize B73 reference genome by single molecule sequencing technologies.</title>
        <authorList>
            <consortium name="Maize Genome Sequencing Project"/>
            <person name="Ware D."/>
        </authorList>
    </citation>
    <scope>NUCLEOTIDE SEQUENCE [LARGE SCALE GENOMIC DNA]</scope>
    <source>
        <tissue evidence="3">Seedling</tissue>
    </source>
</reference>
<gene>
    <name evidence="3" type="ORF">ZEAMMB73_Zm00001d027969</name>
</gene>
<dbReference type="PANTHER" id="PTHR38372">
    <property type="entry name" value="DENTIN SIALOPHOSPHOPROTEIN-LIKE PROTEIN"/>
    <property type="match status" value="1"/>
</dbReference>
<feature type="compositionally biased region" description="Polar residues" evidence="1">
    <location>
        <begin position="81"/>
        <end position="90"/>
    </location>
</feature>
<feature type="compositionally biased region" description="Polar residues" evidence="1">
    <location>
        <begin position="1"/>
        <end position="12"/>
    </location>
</feature>
<feature type="compositionally biased region" description="Basic and acidic residues" evidence="1">
    <location>
        <begin position="187"/>
        <end position="197"/>
    </location>
</feature>
<feature type="compositionally biased region" description="Basic and acidic residues" evidence="1">
    <location>
        <begin position="422"/>
        <end position="434"/>
    </location>
</feature>
<feature type="region of interest" description="Disordered" evidence="1">
    <location>
        <begin position="447"/>
        <end position="504"/>
    </location>
</feature>
<feature type="compositionally biased region" description="Basic and acidic residues" evidence="1">
    <location>
        <begin position="109"/>
        <end position="127"/>
    </location>
</feature>
<feature type="compositionally biased region" description="Polar residues" evidence="1">
    <location>
        <begin position="244"/>
        <end position="255"/>
    </location>
</feature>
<feature type="region of interest" description="Disordered" evidence="1">
    <location>
        <begin position="34"/>
        <end position="303"/>
    </location>
</feature>
<feature type="region of interest" description="Disordered" evidence="1">
    <location>
        <begin position="1"/>
        <end position="22"/>
    </location>
</feature>
<dbReference type="Pfam" id="PF07303">
    <property type="entry name" value="Occludin_ELL"/>
    <property type="match status" value="1"/>
</dbReference>
<proteinExistence type="predicted"/>
<feature type="region of interest" description="Disordered" evidence="1">
    <location>
        <begin position="396"/>
        <end position="434"/>
    </location>
</feature>
<feature type="domain" description="OCEL" evidence="2">
    <location>
        <begin position="511"/>
        <end position="619"/>
    </location>
</feature>
<feature type="compositionally biased region" description="Basic and acidic residues" evidence="1">
    <location>
        <begin position="396"/>
        <end position="411"/>
    </location>
</feature>
<dbReference type="PANTHER" id="PTHR38372:SF2">
    <property type="entry name" value="DENTIN SIALOPHOSPHOPROTEIN-LIKE PROTEIN"/>
    <property type="match status" value="1"/>
</dbReference>
<name>A0A1D6JR27_MAIZE</name>
<protein>
    <submittedName>
        <fullName evidence="3">Dentin sialophosphoprotein-related</fullName>
    </submittedName>
</protein>
<feature type="compositionally biased region" description="Low complexity" evidence="1">
    <location>
        <begin position="270"/>
        <end position="282"/>
    </location>
</feature>
<accession>A0A1D6JR27</accession>
<dbReference type="AlphaFoldDB" id="A0A1D6JR27"/>
<feature type="compositionally biased region" description="Basic and acidic residues" evidence="1">
    <location>
        <begin position="228"/>
        <end position="243"/>
    </location>
</feature>
<evidence type="ECO:0000259" key="2">
    <source>
        <dbReference type="PROSITE" id="PS51980"/>
    </source>
</evidence>
<feature type="compositionally biased region" description="Polar residues" evidence="1">
    <location>
        <begin position="453"/>
        <end position="474"/>
    </location>
</feature>
<dbReference type="EMBL" id="CM007647">
    <property type="protein sequence ID" value="ONL94409.1"/>
    <property type="molecule type" value="Genomic_DNA"/>
</dbReference>
<organism evidence="3">
    <name type="scientific">Zea mays</name>
    <name type="common">Maize</name>
    <dbReference type="NCBI Taxonomy" id="4577"/>
    <lineage>
        <taxon>Eukaryota</taxon>
        <taxon>Viridiplantae</taxon>
        <taxon>Streptophyta</taxon>
        <taxon>Embryophyta</taxon>
        <taxon>Tracheophyta</taxon>
        <taxon>Spermatophyta</taxon>
        <taxon>Magnoliopsida</taxon>
        <taxon>Liliopsida</taxon>
        <taxon>Poales</taxon>
        <taxon>Poaceae</taxon>
        <taxon>PACMAD clade</taxon>
        <taxon>Panicoideae</taxon>
        <taxon>Andropogonodae</taxon>
        <taxon>Andropogoneae</taxon>
        <taxon>Tripsacinae</taxon>
        <taxon>Zea</taxon>
    </lineage>
</organism>
<dbReference type="PROSITE" id="PS51980">
    <property type="entry name" value="OCEL"/>
    <property type="match status" value="1"/>
</dbReference>
<evidence type="ECO:0000313" key="3">
    <source>
        <dbReference type="EMBL" id="ONL94409.1"/>
    </source>
</evidence>
<dbReference type="InterPro" id="IPR010844">
    <property type="entry name" value="Occludin_ELL"/>
</dbReference>
<evidence type="ECO:0000256" key="1">
    <source>
        <dbReference type="SAM" id="MobiDB-lite"/>
    </source>
</evidence>
<sequence>MPGSKNMTNTRMDSIGVDNKHNEMSFVDNLFDDSMRAASENSPKGEAGQLTVQHGNKRKSTSKDESKLVPVNIAKPKLKRSSGSENSTAKPESAKKAKPDVTSPIGSLSEHKRSLPPEKHTNDRLNKETGNVSRDASRDSSPAMKGRPSAPGNLQRIDQSPNLPIPTMHSEGTKGNAVKSSSKKKSDKMQKPWHGIDGDFGSCYSHGVDHHANFDGSDDSSTRKRSRHENPLIDDKMLKHSKDTNANINSMNLTKSSREIVVPDEVTAFPESNESNGEPSNSQRDNVEKSPYGKKKLQRELSDLELGELRETSLENDDGRIRKQFERNSSSKSLDAKLTGVNNFYPSINDRKTPVTVFHDKRKPSPQEYGNRGHVNQEGFQRKAAVYAFDDNRPQQRENFPESLHLPKIDNSDSENIMYPDRSGEKTSKRETRMAHSGMLEYADMQKKKATSRLPQNGTNNVIVSRMQKSISTSDNEERSRNNSLIETKTGRKRRDSSSDDDNLFFSKYDKDAPELKGPIKDFSQFEDYVQEYNEKYGVYSYLSSQIDKTKSDFLRVQDDLNVAKERDKEQYYNTVERLRDMYHESGARHKLMKKVFLLLHEELQVCHDSYYPLSNFLVFVPQIIKQRIKDFSEAY</sequence>